<dbReference type="Proteomes" id="UP000007076">
    <property type="component" value="Chromosome"/>
</dbReference>
<accession>E4ND07</accession>
<proteinExistence type="predicted"/>
<reference evidence="2 3" key="1">
    <citation type="journal article" date="2010" name="DNA Res.">
        <title>Genome sequence of Kitasatospora setae NBRC 14216T: an evolutionary snapshot of the family Streptomycetaceae.</title>
        <authorList>
            <person name="Ichikawa N."/>
            <person name="Oguchi A."/>
            <person name="Ikeda H."/>
            <person name="Ishikawa J."/>
            <person name="Kitani S."/>
            <person name="Watanabe Y."/>
            <person name="Nakamura S."/>
            <person name="Katano Y."/>
            <person name="Kishi E."/>
            <person name="Sasagawa M."/>
            <person name="Ankai A."/>
            <person name="Fukui S."/>
            <person name="Hashimoto Y."/>
            <person name="Kamata S."/>
            <person name="Otoguro M."/>
            <person name="Tanikawa S."/>
            <person name="Nihira T."/>
            <person name="Horinouchi S."/>
            <person name="Ohnishi Y."/>
            <person name="Hayakawa M."/>
            <person name="Kuzuyama T."/>
            <person name="Arisawa A."/>
            <person name="Nomoto F."/>
            <person name="Miura H."/>
            <person name="Takahashi Y."/>
            <person name="Fujita N."/>
        </authorList>
    </citation>
    <scope>NUCLEOTIDE SEQUENCE [LARGE SCALE GENOMIC DNA]</scope>
    <source>
        <strain evidence="3">ATCC 33774 / DSM 43861 / JCM 3304 / KCC A-0304 / NBRC 14216 / KM-6054</strain>
    </source>
</reference>
<feature type="region of interest" description="Disordered" evidence="1">
    <location>
        <begin position="1"/>
        <end position="20"/>
    </location>
</feature>
<dbReference type="HOGENOM" id="CLU_1765603_0_0_11"/>
<keyword evidence="3" id="KW-1185">Reference proteome</keyword>
<gene>
    <name evidence="2" type="ordered locus">KSE_32790</name>
</gene>
<evidence type="ECO:0000313" key="3">
    <source>
        <dbReference type="Proteomes" id="UP000007076"/>
    </source>
</evidence>
<name>E4ND07_KITSK</name>
<dbReference type="InterPro" id="IPR053842">
    <property type="entry name" value="NikA-like"/>
</dbReference>
<sequence>MRATEIAALRRKPKRRQRDAANLKNAKITVRFNPDEAADLRRRAGELGVSVSALIARKALADEDSATVSCDGQLDAAIEELAALRPQVAGIGRNINQIVRDVHRDAAPPPGPVRDAFTAAAELLAAVRTAVAGIDRTAMRLAGAGRG</sequence>
<protein>
    <recommendedName>
        <fullName evidence="4">Bacterial mobilisation domain-containing protein</fullName>
    </recommendedName>
</protein>
<dbReference type="RefSeq" id="WP_014136395.1">
    <property type="nucleotide sequence ID" value="NC_016109.1"/>
</dbReference>
<dbReference type="STRING" id="452652.KSE_32790"/>
<evidence type="ECO:0000313" key="2">
    <source>
        <dbReference type="EMBL" id="BAJ29088.1"/>
    </source>
</evidence>
<evidence type="ECO:0008006" key="4">
    <source>
        <dbReference type="Google" id="ProtNLM"/>
    </source>
</evidence>
<evidence type="ECO:0000256" key="1">
    <source>
        <dbReference type="SAM" id="MobiDB-lite"/>
    </source>
</evidence>
<organism evidence="2 3">
    <name type="scientific">Kitasatospora setae (strain ATCC 33774 / DSM 43861 / JCM 3304 / KCC A-0304 / NBRC 14216 / KM-6054)</name>
    <name type="common">Streptomyces setae</name>
    <dbReference type="NCBI Taxonomy" id="452652"/>
    <lineage>
        <taxon>Bacteria</taxon>
        <taxon>Bacillati</taxon>
        <taxon>Actinomycetota</taxon>
        <taxon>Actinomycetes</taxon>
        <taxon>Kitasatosporales</taxon>
        <taxon>Streptomycetaceae</taxon>
        <taxon>Kitasatospora</taxon>
    </lineage>
</organism>
<dbReference type="EMBL" id="AP010968">
    <property type="protein sequence ID" value="BAJ29088.1"/>
    <property type="molecule type" value="Genomic_DNA"/>
</dbReference>
<dbReference type="KEGG" id="ksk:KSE_32790"/>
<dbReference type="Pfam" id="PF21983">
    <property type="entry name" value="NikA-like"/>
    <property type="match status" value="1"/>
</dbReference>
<dbReference type="AlphaFoldDB" id="E4ND07"/>
<dbReference type="PATRIC" id="fig|452652.3.peg.3285"/>